<accession>A0A3P5YTK3</accession>
<dbReference type="AlphaFoldDB" id="A0A3P5YTK3"/>
<name>A0A3P5YTK3_BRACM</name>
<reference evidence="1" key="1">
    <citation type="submission" date="2018-11" db="EMBL/GenBank/DDBJ databases">
        <authorList>
            <consortium name="Genoscope - CEA"/>
            <person name="William W."/>
        </authorList>
    </citation>
    <scope>NUCLEOTIDE SEQUENCE</scope>
</reference>
<protein>
    <submittedName>
        <fullName evidence="1">Uncharacterized protein</fullName>
    </submittedName>
</protein>
<evidence type="ECO:0000313" key="1">
    <source>
        <dbReference type="EMBL" id="VDC71082.1"/>
    </source>
</evidence>
<organism evidence="1">
    <name type="scientific">Brassica campestris</name>
    <name type="common">Field mustard</name>
    <dbReference type="NCBI Taxonomy" id="3711"/>
    <lineage>
        <taxon>Eukaryota</taxon>
        <taxon>Viridiplantae</taxon>
        <taxon>Streptophyta</taxon>
        <taxon>Embryophyta</taxon>
        <taxon>Tracheophyta</taxon>
        <taxon>Spermatophyta</taxon>
        <taxon>Magnoliopsida</taxon>
        <taxon>eudicotyledons</taxon>
        <taxon>Gunneridae</taxon>
        <taxon>Pentapetalae</taxon>
        <taxon>rosids</taxon>
        <taxon>malvids</taxon>
        <taxon>Brassicales</taxon>
        <taxon>Brassicaceae</taxon>
        <taxon>Brassiceae</taxon>
        <taxon>Brassica</taxon>
    </lineage>
</organism>
<proteinExistence type="predicted"/>
<gene>
    <name evidence="1" type="ORF">BRAA05T20796Z</name>
</gene>
<sequence>MLLFVIFIKMWNIYYSKTFCLVLTFLLLKSSQVVVVIQLELKMDMFWSRKESIESL</sequence>
<dbReference type="EMBL" id="LR031570">
    <property type="protein sequence ID" value="VDC71082.1"/>
    <property type="molecule type" value="Genomic_DNA"/>
</dbReference>